<evidence type="ECO:0000256" key="1">
    <source>
        <dbReference type="SAM" id="MobiDB-lite"/>
    </source>
</evidence>
<proteinExistence type="predicted"/>
<dbReference type="AlphaFoldDB" id="A0A239NH13"/>
<keyword evidence="3" id="KW-1185">Reference proteome</keyword>
<organism evidence="2 3">
    <name type="scientific">Actinacidiphila glaucinigra</name>
    <dbReference type="NCBI Taxonomy" id="235986"/>
    <lineage>
        <taxon>Bacteria</taxon>
        <taxon>Bacillati</taxon>
        <taxon>Actinomycetota</taxon>
        <taxon>Actinomycetes</taxon>
        <taxon>Kitasatosporales</taxon>
        <taxon>Streptomycetaceae</taxon>
        <taxon>Actinacidiphila</taxon>
    </lineage>
</organism>
<dbReference type="Proteomes" id="UP000198280">
    <property type="component" value="Unassembled WGS sequence"/>
</dbReference>
<evidence type="ECO:0000313" key="2">
    <source>
        <dbReference type="EMBL" id="SNT54060.1"/>
    </source>
</evidence>
<gene>
    <name evidence="2" type="ORF">SAMN05216252_13632</name>
</gene>
<name>A0A239NH13_9ACTN</name>
<evidence type="ECO:0000313" key="3">
    <source>
        <dbReference type="Proteomes" id="UP000198280"/>
    </source>
</evidence>
<feature type="region of interest" description="Disordered" evidence="1">
    <location>
        <begin position="45"/>
        <end position="69"/>
    </location>
</feature>
<dbReference type="EMBL" id="FZOF01000036">
    <property type="protein sequence ID" value="SNT54060.1"/>
    <property type="molecule type" value="Genomic_DNA"/>
</dbReference>
<protein>
    <submittedName>
        <fullName evidence="2">Uncharacterized protein</fullName>
    </submittedName>
</protein>
<reference evidence="2 3" key="1">
    <citation type="submission" date="2017-06" db="EMBL/GenBank/DDBJ databases">
        <authorList>
            <person name="Kim H.J."/>
            <person name="Triplett B.A."/>
        </authorList>
    </citation>
    <scope>NUCLEOTIDE SEQUENCE [LARGE SCALE GENOMIC DNA]</scope>
    <source>
        <strain evidence="2 3">CGMCC 4.1858</strain>
    </source>
</reference>
<feature type="region of interest" description="Disordered" evidence="1">
    <location>
        <begin position="1"/>
        <end position="25"/>
    </location>
</feature>
<sequence>MCRAHHLPSGRGDQQPRIPHDVAHESAYGANHNCFNAQWSPDSRQVAAWDDAGHDDSRPGPCTEPGGSAYEPQLTEAGQRQVGAAYIDAFFRRYLTGDKRFDAMLTGRRHPPAHIAPVDVTADRP</sequence>
<accession>A0A239NH13</accession>